<gene>
    <name evidence="2" type="ORF">A3B21_04660</name>
</gene>
<organism evidence="2 3">
    <name type="scientific">Candidatus Uhrbacteria bacterium RIFCSPLOWO2_01_FULL_47_24</name>
    <dbReference type="NCBI Taxonomy" id="1802401"/>
    <lineage>
        <taxon>Bacteria</taxon>
        <taxon>Candidatus Uhriibacteriota</taxon>
    </lineage>
</organism>
<dbReference type="SUPFAM" id="SSF56112">
    <property type="entry name" value="Protein kinase-like (PK-like)"/>
    <property type="match status" value="1"/>
</dbReference>
<sequence>MADERQGNAGGHSGRQATAAYRVSDEPVTMKDGWPTPESAMLMRYEQVNAADLRPGTLLVTPAHKILLWDKLGEGGSAIVSRVYLFEEAFARDALPRAIYEPYLPAIPGAYEFLSDAALAVLKAKVTAPTLRVLKMVHISALLEGVDPREHRSHLEERLRREAGSLEDLSGHPLFPEFIGWAEAPVPCLVIEYVAGEPLSTRIADGRPPIELSFSVMRQLTEGVNALHTLLSTVHRDLKPDNVIVRPDGTIKIIDLGIRKDLYVAPGTREKDLTIMFGPVGTPRYMAYESMFRTFTPTAVVDVCALGRMFCELIEGHQVLDHITFETFLDSAKQPLPACTHPDLPEPLPLMMTRLWRRMADWEPKKRPPLEEVMRQLKHFQGLYRQLGGK</sequence>
<dbReference type="Pfam" id="PF00069">
    <property type="entry name" value="Pkinase"/>
    <property type="match status" value="1"/>
</dbReference>
<evidence type="ECO:0000313" key="2">
    <source>
        <dbReference type="EMBL" id="OGL81710.1"/>
    </source>
</evidence>
<evidence type="ECO:0000259" key="1">
    <source>
        <dbReference type="PROSITE" id="PS50011"/>
    </source>
</evidence>
<dbReference type="GO" id="GO:0004674">
    <property type="term" value="F:protein serine/threonine kinase activity"/>
    <property type="evidence" value="ECO:0007669"/>
    <property type="project" value="TreeGrafter"/>
</dbReference>
<dbReference type="Proteomes" id="UP000176897">
    <property type="component" value="Unassembled WGS sequence"/>
</dbReference>
<feature type="domain" description="Protein kinase" evidence="1">
    <location>
        <begin position="66"/>
        <end position="380"/>
    </location>
</feature>
<dbReference type="GO" id="GO:0005524">
    <property type="term" value="F:ATP binding"/>
    <property type="evidence" value="ECO:0007669"/>
    <property type="project" value="InterPro"/>
</dbReference>
<dbReference type="InterPro" id="IPR051681">
    <property type="entry name" value="Ser/Thr_Kinases-Pseudokinases"/>
</dbReference>
<dbReference type="Gene3D" id="1.10.510.10">
    <property type="entry name" value="Transferase(Phosphotransferase) domain 1"/>
    <property type="match status" value="1"/>
</dbReference>
<protein>
    <recommendedName>
        <fullName evidence="1">Protein kinase domain-containing protein</fullName>
    </recommendedName>
</protein>
<proteinExistence type="predicted"/>
<evidence type="ECO:0000313" key="3">
    <source>
        <dbReference type="Proteomes" id="UP000176897"/>
    </source>
</evidence>
<accession>A0A1F7UTR6</accession>
<dbReference type="EMBL" id="MGEJ01000003">
    <property type="protein sequence ID" value="OGL81710.1"/>
    <property type="molecule type" value="Genomic_DNA"/>
</dbReference>
<dbReference type="PROSITE" id="PS50011">
    <property type="entry name" value="PROTEIN_KINASE_DOM"/>
    <property type="match status" value="1"/>
</dbReference>
<comment type="caution">
    <text evidence="2">The sequence shown here is derived from an EMBL/GenBank/DDBJ whole genome shotgun (WGS) entry which is preliminary data.</text>
</comment>
<dbReference type="SMART" id="SM00220">
    <property type="entry name" value="S_TKc"/>
    <property type="match status" value="1"/>
</dbReference>
<dbReference type="InterPro" id="IPR000719">
    <property type="entry name" value="Prot_kinase_dom"/>
</dbReference>
<name>A0A1F7UTR6_9BACT</name>
<dbReference type="InterPro" id="IPR011009">
    <property type="entry name" value="Kinase-like_dom_sf"/>
</dbReference>
<dbReference type="AlphaFoldDB" id="A0A1F7UTR6"/>
<dbReference type="PANTHER" id="PTHR44329">
    <property type="entry name" value="SERINE/THREONINE-PROTEIN KINASE TNNI3K-RELATED"/>
    <property type="match status" value="1"/>
</dbReference>
<dbReference type="STRING" id="1802401.A3B21_04660"/>
<reference evidence="2 3" key="1">
    <citation type="journal article" date="2016" name="Nat. Commun.">
        <title>Thousands of microbial genomes shed light on interconnected biogeochemical processes in an aquifer system.</title>
        <authorList>
            <person name="Anantharaman K."/>
            <person name="Brown C.T."/>
            <person name="Hug L.A."/>
            <person name="Sharon I."/>
            <person name="Castelle C.J."/>
            <person name="Probst A.J."/>
            <person name="Thomas B.C."/>
            <person name="Singh A."/>
            <person name="Wilkins M.J."/>
            <person name="Karaoz U."/>
            <person name="Brodie E.L."/>
            <person name="Williams K.H."/>
            <person name="Hubbard S.S."/>
            <person name="Banfield J.F."/>
        </authorList>
    </citation>
    <scope>NUCLEOTIDE SEQUENCE [LARGE SCALE GENOMIC DNA]</scope>
</reference>